<dbReference type="GO" id="GO:0004521">
    <property type="term" value="F:RNA endonuclease activity"/>
    <property type="evidence" value="ECO:0007669"/>
    <property type="project" value="UniProtKB-UniRule"/>
</dbReference>
<dbReference type="Pfam" id="PF09827">
    <property type="entry name" value="CRISPR_Cas2"/>
    <property type="match status" value="1"/>
</dbReference>
<proteinExistence type="inferred from homology"/>
<dbReference type="HAMAP" id="MF_01471">
    <property type="entry name" value="Cas2"/>
    <property type="match status" value="1"/>
</dbReference>
<accession>A0A075X0S8</accession>
<dbReference type="InterPro" id="IPR021127">
    <property type="entry name" value="CRISPR_associated_Cas2"/>
</dbReference>
<dbReference type="PANTHER" id="PTHR34405:SF1">
    <property type="entry name" value="CRISPR-ASSOCIATED ENDORIBONUCLEASE CAS2"/>
    <property type="match status" value="1"/>
</dbReference>
<reference evidence="11 12" key="1">
    <citation type="journal article" date="2015" name="Genome Announc.">
        <title>Genome Sequence of a Sulfate-Reducing Thermophilic Bacterium, Thermodesulfobacterium commune DSM 2178T (Phylum Thermodesulfobacteria).</title>
        <authorList>
            <person name="Bhatnagar S."/>
            <person name="Badger J.H."/>
            <person name="Madupu R."/>
            <person name="Khouri H.M."/>
            <person name="O'Connor E.M."/>
            <person name="Robb F.T."/>
            <person name="Ward N.L."/>
            <person name="Eisen J.A."/>
        </authorList>
    </citation>
    <scope>NUCLEOTIDE SEQUENCE [LARGE SCALE GENOMIC DNA]</scope>
    <source>
        <strain evidence="11 12">DSM 2178</strain>
    </source>
</reference>
<comment type="function">
    <text evidence="9">CRISPR (clustered regularly interspaced short palindromic repeat), is an adaptive immune system that provides protection against mobile genetic elements (viruses, transposable elements and conjugative plasmids). CRISPR clusters contain sequences complementary to antecedent mobile elements and target invading nucleic acids. CRISPR clusters are transcribed and processed into CRISPR RNA (crRNA). Functions as a ssRNA-specific endoribonuclease. Involved in the integration of spacer DNA into the CRISPR cassette.</text>
</comment>
<evidence type="ECO:0000256" key="7">
    <source>
        <dbReference type="ARBA" id="ARBA00022842"/>
    </source>
</evidence>
<dbReference type="OrthoDB" id="279819at2"/>
<dbReference type="Gene3D" id="3.30.70.240">
    <property type="match status" value="1"/>
</dbReference>
<gene>
    <name evidence="9" type="primary">cas2</name>
    <name evidence="11" type="ORF">HL41_07760</name>
</gene>
<evidence type="ECO:0000256" key="9">
    <source>
        <dbReference type="HAMAP-Rule" id="MF_01471"/>
    </source>
</evidence>
<comment type="cofactor">
    <cofactor evidence="1 9">
        <name>Mg(2+)</name>
        <dbReference type="ChEBI" id="CHEBI:18420"/>
    </cofactor>
</comment>
<protein>
    <recommendedName>
        <fullName evidence="9">CRISPR-associated endoribonuclease Cas2</fullName>
        <ecNumber evidence="9">3.1.-.-</ecNumber>
    </recommendedName>
</protein>
<name>A0A075X0S8_9BACT</name>
<comment type="subunit">
    <text evidence="9">Homodimer, forms a heterotetramer with a Cas1 homodimer.</text>
</comment>
<dbReference type="HOGENOM" id="CLU_161124_0_1_0"/>
<dbReference type="eggNOG" id="COG1343">
    <property type="taxonomic scope" value="Bacteria"/>
</dbReference>
<evidence type="ECO:0000256" key="3">
    <source>
        <dbReference type="ARBA" id="ARBA00022722"/>
    </source>
</evidence>
<dbReference type="PANTHER" id="PTHR34405">
    <property type="entry name" value="CRISPR-ASSOCIATED ENDORIBONUCLEASE CAS2"/>
    <property type="match status" value="1"/>
</dbReference>
<keyword evidence="7 9" id="KW-0460">Magnesium</keyword>
<evidence type="ECO:0000256" key="4">
    <source>
        <dbReference type="ARBA" id="ARBA00022723"/>
    </source>
</evidence>
<dbReference type="GO" id="GO:0051607">
    <property type="term" value="P:defense response to virus"/>
    <property type="evidence" value="ECO:0007669"/>
    <property type="project" value="UniProtKB-UniRule"/>
</dbReference>
<evidence type="ECO:0000256" key="6">
    <source>
        <dbReference type="ARBA" id="ARBA00022801"/>
    </source>
</evidence>
<keyword evidence="4 9" id="KW-0479">Metal-binding</keyword>
<evidence type="ECO:0000313" key="12">
    <source>
        <dbReference type="Proteomes" id="UP000028481"/>
    </source>
</evidence>
<evidence type="ECO:0000256" key="5">
    <source>
        <dbReference type="ARBA" id="ARBA00022759"/>
    </source>
</evidence>
<keyword evidence="5 9" id="KW-0255">Endonuclease</keyword>
<evidence type="ECO:0000256" key="8">
    <source>
        <dbReference type="ARBA" id="ARBA00023118"/>
    </source>
</evidence>
<keyword evidence="6 9" id="KW-0378">Hydrolase</keyword>
<feature type="binding site" evidence="9">
    <location>
        <position position="8"/>
    </location>
    <ligand>
        <name>Mg(2+)</name>
        <dbReference type="ChEBI" id="CHEBI:18420"/>
        <note>catalytic</note>
    </ligand>
</feature>
<sequence length="87" mass="10356">MYVILVYDINEKRVQKVLKICRKFLHWVQNSVFEGEITEAKLFKLKQQLNHVIDPEEDSVVIYTFLTEKYSRREILGKNKAVTDVII</sequence>
<dbReference type="EC" id="3.1.-.-" evidence="9"/>
<dbReference type="GO" id="GO:0046872">
    <property type="term" value="F:metal ion binding"/>
    <property type="evidence" value="ECO:0007669"/>
    <property type="project" value="UniProtKB-UniRule"/>
</dbReference>
<dbReference type="SUPFAM" id="SSF143430">
    <property type="entry name" value="TTP0101/SSO1404-like"/>
    <property type="match status" value="1"/>
</dbReference>
<keyword evidence="12" id="KW-1185">Reference proteome</keyword>
<dbReference type="NCBIfam" id="TIGR01573">
    <property type="entry name" value="cas2"/>
    <property type="match status" value="1"/>
</dbReference>
<keyword evidence="8 9" id="KW-0051">Antiviral defense</keyword>
<dbReference type="RefSeq" id="WP_028841911.1">
    <property type="nucleotide sequence ID" value="NZ_CP008796.1"/>
</dbReference>
<evidence type="ECO:0000256" key="1">
    <source>
        <dbReference type="ARBA" id="ARBA00001946"/>
    </source>
</evidence>
<comment type="similarity">
    <text evidence="2 9 10">Belongs to the CRISPR-associated endoribonuclease Cas2 protein family.</text>
</comment>
<dbReference type="Proteomes" id="UP000028481">
    <property type="component" value="Chromosome"/>
</dbReference>
<dbReference type="GO" id="GO:0016787">
    <property type="term" value="F:hydrolase activity"/>
    <property type="evidence" value="ECO:0007669"/>
    <property type="project" value="UniProtKB-KW"/>
</dbReference>
<dbReference type="EMBL" id="CP008796">
    <property type="protein sequence ID" value="AIH04577.1"/>
    <property type="molecule type" value="Genomic_DNA"/>
</dbReference>
<keyword evidence="3 9" id="KW-0540">Nuclease</keyword>
<dbReference type="InterPro" id="IPR019199">
    <property type="entry name" value="Virulence_VapD/CRISPR_Cas2"/>
</dbReference>
<evidence type="ECO:0000256" key="10">
    <source>
        <dbReference type="PIRNR" id="PIRNR032582"/>
    </source>
</evidence>
<organism evidence="11 12">
    <name type="scientific">Thermodesulfobacterium commune DSM 2178</name>
    <dbReference type="NCBI Taxonomy" id="289377"/>
    <lineage>
        <taxon>Bacteria</taxon>
        <taxon>Pseudomonadati</taxon>
        <taxon>Thermodesulfobacteriota</taxon>
        <taxon>Thermodesulfobacteria</taxon>
        <taxon>Thermodesulfobacteriales</taxon>
        <taxon>Thermodesulfobacteriaceae</taxon>
        <taxon>Thermodesulfobacterium</taxon>
    </lineage>
</organism>
<dbReference type="PaxDb" id="289377-HL41_07760"/>
<dbReference type="KEGG" id="tcm:HL41_07760"/>
<evidence type="ECO:0000256" key="2">
    <source>
        <dbReference type="ARBA" id="ARBA00009959"/>
    </source>
</evidence>
<dbReference type="AlphaFoldDB" id="A0A075X0S8"/>
<dbReference type="STRING" id="289377.HL41_07760"/>
<dbReference type="GO" id="GO:0043571">
    <property type="term" value="P:maintenance of CRISPR repeat elements"/>
    <property type="evidence" value="ECO:0007669"/>
    <property type="project" value="UniProtKB-UniRule"/>
</dbReference>
<evidence type="ECO:0000313" key="11">
    <source>
        <dbReference type="EMBL" id="AIH04577.1"/>
    </source>
</evidence>
<dbReference type="PIRSF" id="PIRSF032582">
    <property type="entry name" value="Cas2"/>
    <property type="match status" value="1"/>
</dbReference>
<dbReference type="CDD" id="cd09725">
    <property type="entry name" value="Cas2_I_II_III"/>
    <property type="match status" value="1"/>
</dbReference>